<dbReference type="Gene3D" id="1.25.40.180">
    <property type="match status" value="1"/>
</dbReference>
<reference evidence="6" key="1">
    <citation type="submission" date="2021-02" db="EMBL/GenBank/DDBJ databases">
        <authorList>
            <person name="Nieuwenhuis M."/>
            <person name="Van De Peppel L.J.J."/>
        </authorList>
    </citation>
    <scope>NUCLEOTIDE SEQUENCE</scope>
    <source>
        <strain evidence="6">D49</strain>
    </source>
</reference>
<organism evidence="6 7">
    <name type="scientific">Sphagnurus paluster</name>
    <dbReference type="NCBI Taxonomy" id="117069"/>
    <lineage>
        <taxon>Eukaryota</taxon>
        <taxon>Fungi</taxon>
        <taxon>Dikarya</taxon>
        <taxon>Basidiomycota</taxon>
        <taxon>Agaricomycotina</taxon>
        <taxon>Agaricomycetes</taxon>
        <taxon>Agaricomycetidae</taxon>
        <taxon>Agaricales</taxon>
        <taxon>Tricholomatineae</taxon>
        <taxon>Lyophyllaceae</taxon>
        <taxon>Sphagnurus</taxon>
    </lineage>
</organism>
<feature type="region of interest" description="Disordered" evidence="4">
    <location>
        <begin position="108"/>
        <end position="205"/>
    </location>
</feature>
<dbReference type="GO" id="GO:0016281">
    <property type="term" value="C:eukaryotic translation initiation factor 4F complex"/>
    <property type="evidence" value="ECO:0007669"/>
    <property type="project" value="TreeGrafter"/>
</dbReference>
<evidence type="ECO:0000256" key="3">
    <source>
        <dbReference type="ARBA" id="ARBA00022917"/>
    </source>
</evidence>
<dbReference type="PANTHER" id="PTHR23253">
    <property type="entry name" value="EUKARYOTIC TRANSLATION INITIATION FACTOR 4 GAMMA"/>
    <property type="match status" value="1"/>
</dbReference>
<gene>
    <name evidence="6" type="ORF">H0H81_004317</name>
</gene>
<accession>A0A9P7KEP8</accession>
<name>A0A9P7KEP8_9AGAR</name>
<evidence type="ECO:0000259" key="5">
    <source>
        <dbReference type="Pfam" id="PF02854"/>
    </source>
</evidence>
<feature type="domain" description="MIF4G" evidence="5">
    <location>
        <begin position="1"/>
        <end position="77"/>
    </location>
</feature>
<dbReference type="SUPFAM" id="SSF48371">
    <property type="entry name" value="ARM repeat"/>
    <property type="match status" value="1"/>
</dbReference>
<feature type="compositionally biased region" description="Polar residues" evidence="4">
    <location>
        <begin position="159"/>
        <end position="173"/>
    </location>
</feature>
<keyword evidence="3" id="KW-0648">Protein biosynthesis</keyword>
<protein>
    <recommendedName>
        <fullName evidence="5">MIF4G domain-containing protein</fullName>
    </recommendedName>
</protein>
<keyword evidence="2" id="KW-0396">Initiation factor</keyword>
<dbReference type="Proteomes" id="UP000717328">
    <property type="component" value="Unassembled WGS sequence"/>
</dbReference>
<dbReference type="GO" id="GO:0003729">
    <property type="term" value="F:mRNA binding"/>
    <property type="evidence" value="ECO:0007669"/>
    <property type="project" value="TreeGrafter"/>
</dbReference>
<dbReference type="GO" id="GO:0003743">
    <property type="term" value="F:translation initiation factor activity"/>
    <property type="evidence" value="ECO:0007669"/>
    <property type="project" value="UniProtKB-KW"/>
</dbReference>
<dbReference type="InterPro" id="IPR016024">
    <property type="entry name" value="ARM-type_fold"/>
</dbReference>
<dbReference type="InterPro" id="IPR003890">
    <property type="entry name" value="MIF4G-like_typ-3"/>
</dbReference>
<dbReference type="EMBL" id="JABCKI010001102">
    <property type="protein sequence ID" value="KAG5649361.1"/>
    <property type="molecule type" value="Genomic_DNA"/>
</dbReference>
<keyword evidence="7" id="KW-1185">Reference proteome</keyword>
<evidence type="ECO:0000313" key="6">
    <source>
        <dbReference type="EMBL" id="KAG5649361.1"/>
    </source>
</evidence>
<feature type="compositionally biased region" description="Polar residues" evidence="4">
    <location>
        <begin position="181"/>
        <end position="195"/>
    </location>
</feature>
<evidence type="ECO:0000256" key="1">
    <source>
        <dbReference type="ARBA" id="ARBA00005775"/>
    </source>
</evidence>
<comment type="similarity">
    <text evidence="1">Belongs to the eukaryotic initiation factor 4G family.</text>
</comment>
<sequence length="205" mass="22180">MHECVKKLLGDTENLEEEEIESLCTLLATVGAILDVPKARAHMNVYFSRMKKLAENPEVSAPVQLMLQDVIELRERKWVSRNAPTTVAQSFEAAGKGKAVAKKSAYQRQISISGGGSRREGDRGDYPQVGPDGWAVASENGPPRPPSKGGDLANFGKINKTTAMTFGPSSVLKNENKRDSLSQTNSSTNMFSMLSQGAEPAVDVK</sequence>
<evidence type="ECO:0000313" key="7">
    <source>
        <dbReference type="Proteomes" id="UP000717328"/>
    </source>
</evidence>
<dbReference type="PANTHER" id="PTHR23253:SF9">
    <property type="entry name" value="EUKARYOTIC TRANSLATION INITIATION FACTOR 4 GAMMA 2"/>
    <property type="match status" value="1"/>
</dbReference>
<reference evidence="6" key="2">
    <citation type="submission" date="2021-10" db="EMBL/GenBank/DDBJ databases">
        <title>Phylogenomics reveals ancestral predisposition of the termite-cultivated fungus Termitomyces towards a domesticated lifestyle.</title>
        <authorList>
            <person name="Auxier B."/>
            <person name="Grum-Grzhimaylo A."/>
            <person name="Cardenas M.E."/>
            <person name="Lodge J.D."/>
            <person name="Laessoe T."/>
            <person name="Pedersen O."/>
            <person name="Smith M.E."/>
            <person name="Kuyper T.W."/>
            <person name="Franco-Molano E.A."/>
            <person name="Baroni T.J."/>
            <person name="Aanen D.K."/>
        </authorList>
    </citation>
    <scope>NUCLEOTIDE SEQUENCE</scope>
    <source>
        <strain evidence="6">D49</strain>
    </source>
</reference>
<proteinExistence type="inferred from homology"/>
<evidence type="ECO:0000256" key="4">
    <source>
        <dbReference type="SAM" id="MobiDB-lite"/>
    </source>
</evidence>
<dbReference type="OrthoDB" id="3068356at2759"/>
<comment type="caution">
    <text evidence="6">The sequence shown here is derived from an EMBL/GenBank/DDBJ whole genome shotgun (WGS) entry which is preliminary data.</text>
</comment>
<feature type="non-terminal residue" evidence="6">
    <location>
        <position position="205"/>
    </location>
</feature>
<evidence type="ECO:0000256" key="2">
    <source>
        <dbReference type="ARBA" id="ARBA00022540"/>
    </source>
</evidence>
<dbReference type="Pfam" id="PF02854">
    <property type="entry name" value="MIF4G"/>
    <property type="match status" value="1"/>
</dbReference>
<dbReference type="AlphaFoldDB" id="A0A9P7KEP8"/>